<dbReference type="PATRIC" id="fig|1001583.3.peg.765"/>
<proteinExistence type="inferred from homology"/>
<feature type="active site" description="Proton acceptor" evidence="8 9">
    <location>
        <position position="111"/>
    </location>
</feature>
<dbReference type="Gene3D" id="3.40.50.300">
    <property type="entry name" value="P-loop containing nucleotide triphosphate hydrolases"/>
    <property type="match status" value="1"/>
</dbReference>
<evidence type="ECO:0000256" key="10">
    <source>
        <dbReference type="PIRSR" id="PIRSR035805-2"/>
    </source>
</evidence>
<evidence type="ECO:0000256" key="6">
    <source>
        <dbReference type="ARBA" id="ARBA00022777"/>
    </source>
</evidence>
<dbReference type="PANTHER" id="PTHR11441">
    <property type="entry name" value="THYMIDINE KINASE"/>
    <property type="match status" value="1"/>
</dbReference>
<dbReference type="Gene3D" id="3.30.60.20">
    <property type="match status" value="1"/>
</dbReference>
<feature type="binding site" evidence="8">
    <location>
        <begin position="110"/>
        <end position="113"/>
    </location>
    <ligand>
        <name>ATP</name>
        <dbReference type="ChEBI" id="CHEBI:30616"/>
    </ligand>
</feature>
<dbReference type="GO" id="GO:0004797">
    <property type="term" value="F:thymidine kinase activity"/>
    <property type="evidence" value="ECO:0007669"/>
    <property type="project" value="UniProtKB-UniRule"/>
</dbReference>
<dbReference type="EC" id="2.7.1.21" evidence="2 8"/>
<dbReference type="KEGG" id="lbk:LVISKB_0774"/>
<dbReference type="SUPFAM" id="SSF52540">
    <property type="entry name" value="P-loop containing nucleoside triphosphate hydrolases"/>
    <property type="match status" value="1"/>
</dbReference>
<evidence type="ECO:0000256" key="8">
    <source>
        <dbReference type="HAMAP-Rule" id="MF_00124"/>
    </source>
</evidence>
<evidence type="ECO:0000256" key="4">
    <source>
        <dbReference type="ARBA" id="ARBA00022679"/>
    </source>
</evidence>
<evidence type="ECO:0000256" key="11">
    <source>
        <dbReference type="RuleBase" id="RU000544"/>
    </source>
</evidence>
<dbReference type="Pfam" id="PF00265">
    <property type="entry name" value="TK"/>
    <property type="match status" value="1"/>
</dbReference>
<keyword evidence="4 8" id="KW-0808">Transferase</keyword>
<feature type="binding site" evidence="8">
    <location>
        <position position="171"/>
    </location>
    <ligand>
        <name>Zn(2+)</name>
        <dbReference type="ChEBI" id="CHEBI:29105"/>
    </ligand>
</feature>
<dbReference type="GO" id="GO:0005524">
    <property type="term" value="F:ATP binding"/>
    <property type="evidence" value="ECO:0007669"/>
    <property type="project" value="UniProtKB-UniRule"/>
</dbReference>
<dbReference type="HOGENOM" id="CLU_064400_2_2_9"/>
<gene>
    <name evidence="8" type="primary">tdk</name>
    <name evidence="13" type="ORF">LVISKB_0774</name>
</gene>
<evidence type="ECO:0000256" key="3">
    <source>
        <dbReference type="ARBA" id="ARBA00022634"/>
    </source>
</evidence>
<comment type="catalytic activity">
    <reaction evidence="8 11">
        <text>thymidine + ATP = dTMP + ADP + H(+)</text>
        <dbReference type="Rhea" id="RHEA:19129"/>
        <dbReference type="ChEBI" id="CHEBI:15378"/>
        <dbReference type="ChEBI" id="CHEBI:17748"/>
        <dbReference type="ChEBI" id="CHEBI:30616"/>
        <dbReference type="ChEBI" id="CHEBI:63528"/>
        <dbReference type="ChEBI" id="CHEBI:456216"/>
        <dbReference type="EC" id="2.7.1.21"/>
    </reaction>
</comment>
<keyword evidence="8" id="KW-0862">Zinc</keyword>
<dbReference type="AlphaFoldDB" id="M5ACB6"/>
<evidence type="ECO:0000256" key="1">
    <source>
        <dbReference type="ARBA" id="ARBA00007587"/>
    </source>
</evidence>
<evidence type="ECO:0000256" key="9">
    <source>
        <dbReference type="PIRSR" id="PIRSR035805-1"/>
    </source>
</evidence>
<evidence type="ECO:0000256" key="5">
    <source>
        <dbReference type="ARBA" id="ARBA00022741"/>
    </source>
</evidence>
<evidence type="ECO:0000313" key="13">
    <source>
        <dbReference type="EMBL" id="BAN06409.1"/>
    </source>
</evidence>
<dbReference type="GO" id="GO:0005829">
    <property type="term" value="C:cytosol"/>
    <property type="evidence" value="ECO:0007669"/>
    <property type="project" value="TreeGrafter"/>
</dbReference>
<keyword evidence="5 8" id="KW-0547">Nucleotide-binding</keyword>
<organism evidence="13 14">
    <name type="scientific">Levilactobacillus brevis KB290</name>
    <dbReference type="NCBI Taxonomy" id="1001583"/>
    <lineage>
        <taxon>Bacteria</taxon>
        <taxon>Bacillati</taxon>
        <taxon>Bacillota</taxon>
        <taxon>Bacilli</taxon>
        <taxon>Lactobacillales</taxon>
        <taxon>Lactobacillaceae</taxon>
        <taxon>Levilactobacillus</taxon>
    </lineage>
</organism>
<dbReference type="PROSITE" id="PS00603">
    <property type="entry name" value="TK_CELLULAR_TYPE"/>
    <property type="match status" value="1"/>
</dbReference>
<dbReference type="NCBIfam" id="NF003299">
    <property type="entry name" value="PRK04296.1-4"/>
    <property type="match status" value="1"/>
</dbReference>
<dbReference type="EMBL" id="AP012167">
    <property type="protein sequence ID" value="BAN06409.1"/>
    <property type="molecule type" value="Genomic_DNA"/>
</dbReference>
<dbReference type="GO" id="GO:0046104">
    <property type="term" value="P:thymidine metabolic process"/>
    <property type="evidence" value="ECO:0007669"/>
    <property type="project" value="TreeGrafter"/>
</dbReference>
<dbReference type="InterPro" id="IPR020633">
    <property type="entry name" value="Thymidine_kinase_CS"/>
</dbReference>
<comment type="subunit">
    <text evidence="8">Homotetramer.</text>
</comment>
<keyword evidence="8" id="KW-0479">Metal-binding</keyword>
<dbReference type="NCBIfam" id="NF003300">
    <property type="entry name" value="PRK04296.1-5"/>
    <property type="match status" value="1"/>
</dbReference>
<keyword evidence="3 8" id="KW-0237">DNA synthesis</keyword>
<feature type="binding site" evidence="8">
    <location>
        <position position="205"/>
    </location>
    <ligand>
        <name>Zn(2+)</name>
        <dbReference type="ChEBI" id="CHEBI:29105"/>
    </ligand>
</feature>
<feature type="binding site" evidence="10">
    <location>
        <position position="201"/>
    </location>
    <ligand>
        <name>substrate</name>
    </ligand>
</feature>
<dbReference type="GO" id="GO:0008270">
    <property type="term" value="F:zinc ion binding"/>
    <property type="evidence" value="ECO:0007669"/>
    <property type="project" value="UniProtKB-UniRule"/>
</dbReference>
<name>M5ACB6_LEVBR</name>
<comment type="similarity">
    <text evidence="1 8 12">Belongs to the thymidine kinase family.</text>
</comment>
<feature type="binding site" evidence="8">
    <location>
        <position position="208"/>
    </location>
    <ligand>
        <name>Zn(2+)</name>
        <dbReference type="ChEBI" id="CHEBI:29105"/>
    </ligand>
</feature>
<dbReference type="InterPro" id="IPR027417">
    <property type="entry name" value="P-loop_NTPase"/>
</dbReference>
<dbReference type="SUPFAM" id="SSF57716">
    <property type="entry name" value="Glucocorticoid receptor-like (DNA-binding domain)"/>
    <property type="match status" value="1"/>
</dbReference>
<comment type="subcellular location">
    <subcellularLocation>
        <location evidence="8">Cytoplasm</location>
    </subcellularLocation>
</comment>
<dbReference type="PIRSF" id="PIRSF035805">
    <property type="entry name" value="TK_cell"/>
    <property type="match status" value="1"/>
</dbReference>
<evidence type="ECO:0000256" key="2">
    <source>
        <dbReference type="ARBA" id="ARBA00012118"/>
    </source>
</evidence>
<feature type="binding site" evidence="8">
    <location>
        <begin position="34"/>
        <end position="41"/>
    </location>
    <ligand>
        <name>ATP</name>
        <dbReference type="ChEBI" id="CHEBI:30616"/>
    </ligand>
</feature>
<feature type="binding site" evidence="8">
    <location>
        <position position="168"/>
    </location>
    <ligand>
        <name>Zn(2+)</name>
        <dbReference type="ChEBI" id="CHEBI:29105"/>
    </ligand>
</feature>
<dbReference type="PANTHER" id="PTHR11441:SF0">
    <property type="entry name" value="THYMIDINE KINASE, CYTOSOLIC"/>
    <property type="match status" value="1"/>
</dbReference>
<keyword evidence="7 8" id="KW-0067">ATP-binding</keyword>
<reference evidence="13 14" key="1">
    <citation type="journal article" date="2013" name="PLoS ONE">
        <title>Genomic Analysis by Deep Sequencing of the Probiotic Lactobacillus brevis KB290 Harboring Nine Plasmids Reveals Genomic Stability.</title>
        <authorList>
            <person name="Fukao M."/>
            <person name="Oshima K."/>
            <person name="Morita H."/>
            <person name="Toh H."/>
            <person name="Suda W."/>
            <person name="Kim S.W."/>
            <person name="Suzuki S."/>
            <person name="Yakabe T."/>
            <person name="Hattori M."/>
            <person name="Yajima N."/>
        </authorList>
    </citation>
    <scope>NUCLEOTIDE SEQUENCE [LARGE SCALE GENOMIC DNA]</scope>
    <source>
        <strain evidence="13 14">KB290</strain>
    </source>
</reference>
<keyword evidence="6 8" id="KW-0418">Kinase</keyword>
<protein>
    <recommendedName>
        <fullName evidence="2 8">Thymidine kinase</fullName>
        <ecNumber evidence="2 8">2.7.1.21</ecNumber>
    </recommendedName>
</protein>
<dbReference type="Proteomes" id="UP000012042">
    <property type="component" value="Chromosome"/>
</dbReference>
<dbReference type="InterPro" id="IPR001267">
    <property type="entry name" value="Thymidine_kinase"/>
</dbReference>
<feature type="binding site" evidence="10">
    <location>
        <begin position="193"/>
        <end position="196"/>
    </location>
    <ligand>
        <name>substrate</name>
    </ligand>
</feature>
<evidence type="ECO:0000256" key="7">
    <source>
        <dbReference type="ARBA" id="ARBA00022840"/>
    </source>
</evidence>
<evidence type="ECO:0000256" key="12">
    <source>
        <dbReference type="RuleBase" id="RU004165"/>
    </source>
</evidence>
<sequence>MLVGRSNFPGQSAIIDRNCQKGGSNVAQLFFRYGAMNSGKTIEILKVAHNYEEQHKRVIIMTSGLDTRDEVGYIASRIGLKRQAHPIFQDTDLFEEIQRIDAQANCVLIDEAQFLTKAHVFQLAKVVDELKIPVMTFGLKNDFRNELFEGSKYLLLYADKIEEMKTICWFCTKKAIMNLRFHNDQPVYEGEQVQIGGNEAYYPVCRRHYFNPPLDQIGK</sequence>
<dbReference type="GO" id="GO:0071897">
    <property type="term" value="P:DNA biosynthetic process"/>
    <property type="evidence" value="ECO:0007669"/>
    <property type="project" value="UniProtKB-KW"/>
</dbReference>
<keyword evidence="8" id="KW-0963">Cytoplasm</keyword>
<accession>M5ACB6</accession>
<evidence type="ECO:0000313" key="14">
    <source>
        <dbReference type="Proteomes" id="UP000012042"/>
    </source>
</evidence>
<dbReference type="HAMAP" id="MF_00124">
    <property type="entry name" value="Thymidine_kinase"/>
    <property type="match status" value="1"/>
</dbReference>